<keyword evidence="5 11" id="KW-0808">Transferase</keyword>
<comment type="cofactor">
    <cofactor evidence="12">
        <name>Mg(2+)</name>
        <dbReference type="ChEBI" id="CHEBI:18420"/>
    </cofactor>
    <cofactor evidence="12">
        <name>Mn(2+)</name>
        <dbReference type="ChEBI" id="CHEBI:29035"/>
    </cofactor>
    <text evidence="12">Magnesium. Can also use manganese.</text>
</comment>
<dbReference type="GO" id="GO:0016740">
    <property type="term" value="F:transferase activity"/>
    <property type="evidence" value="ECO:0007669"/>
    <property type="project" value="UniProtKB-UniRule"/>
</dbReference>
<dbReference type="InterPro" id="IPR024932">
    <property type="entry name" value="ApbE"/>
</dbReference>
<feature type="binding site" evidence="12">
    <location>
        <position position="185"/>
    </location>
    <ligand>
        <name>Mg(2+)</name>
        <dbReference type="ChEBI" id="CHEBI:18420"/>
    </ligand>
</feature>
<reference evidence="13 14" key="1">
    <citation type="submission" date="2020-02" db="EMBL/GenBank/DDBJ databases">
        <title>Genome sequences of Thiorhodococcus mannitoliphagus and Thiorhodococcus minor, purple sulfur photosynthetic bacteria in the gammaproteobacterial family, Chromatiaceae.</title>
        <authorList>
            <person name="Aviles F.A."/>
            <person name="Meyer T.E."/>
            <person name="Kyndt J.A."/>
        </authorList>
    </citation>
    <scope>NUCLEOTIDE SEQUENCE [LARGE SCALE GENOMIC DNA]</scope>
    <source>
        <strain evidence="13 14">DSM 11518</strain>
    </source>
</reference>
<keyword evidence="4 11" id="KW-0285">Flavoprotein</keyword>
<dbReference type="Pfam" id="PF02424">
    <property type="entry name" value="ApbE"/>
    <property type="match status" value="1"/>
</dbReference>
<keyword evidence="8 11" id="KW-0460">Magnesium</keyword>
<dbReference type="EC" id="2.7.1.180" evidence="2 11"/>
<keyword evidence="7 11" id="KW-0274">FAD</keyword>
<sequence>MLFSSWPSNGSMPRVWLGVMLLAACAIGGCQDKTPVILAQLDAFGGQVDVSLVGVSEEQAQQASAIIAQDFAFLERDWTPGSFGQLDRVNRLLATGESFVAPPSLRPLLEQCKHYERLSAGLFNPGIGKLMALWGFHGDPPAKPVPPSAQAIAARVSAKPSLAQLEIQGLQLRSTNPQLMLDLGAIAPSYAIDLAMEHLMDLGVRNAMIQTGGELRAIGDRSGQPWRIPIRRPSGSGVFAILSIRGDESMVTRAAYDRNFIFEGKLYHAIIDPRTGRPADQVRSVTVVRDSVFAGAATATALFVAGPERWAAIAQQMDARYVVLVDAAGRVHMTQAMADRIELVDSDEEILIAKDAVARLAATRSGL</sequence>
<dbReference type="AlphaFoldDB" id="A0A6M0JWH5"/>
<dbReference type="PANTHER" id="PTHR30040:SF2">
    <property type="entry name" value="FAD:PROTEIN FMN TRANSFERASE"/>
    <property type="match status" value="1"/>
</dbReference>
<keyword evidence="14" id="KW-1185">Reference proteome</keyword>
<evidence type="ECO:0000256" key="4">
    <source>
        <dbReference type="ARBA" id="ARBA00022630"/>
    </source>
</evidence>
<evidence type="ECO:0000256" key="2">
    <source>
        <dbReference type="ARBA" id="ARBA00011955"/>
    </source>
</evidence>
<dbReference type="SUPFAM" id="SSF143631">
    <property type="entry name" value="ApbE-like"/>
    <property type="match status" value="1"/>
</dbReference>
<evidence type="ECO:0000256" key="3">
    <source>
        <dbReference type="ARBA" id="ARBA00016337"/>
    </source>
</evidence>
<comment type="similarity">
    <text evidence="1 11">Belongs to the ApbE family.</text>
</comment>
<proteinExistence type="inferred from homology"/>
<keyword evidence="6 11" id="KW-0479">Metal-binding</keyword>
<protein>
    <recommendedName>
        <fullName evidence="3 11">FAD:protein FMN transferase</fullName>
        <ecNumber evidence="2 11">2.7.1.180</ecNumber>
    </recommendedName>
    <alternativeName>
        <fullName evidence="9 11">Flavin transferase</fullName>
    </alternativeName>
</protein>
<accession>A0A6M0JWH5</accession>
<dbReference type="Gene3D" id="3.10.520.10">
    <property type="entry name" value="ApbE-like domains"/>
    <property type="match status" value="1"/>
</dbReference>
<evidence type="ECO:0000256" key="12">
    <source>
        <dbReference type="PIRSR" id="PIRSR006268-2"/>
    </source>
</evidence>
<evidence type="ECO:0000256" key="10">
    <source>
        <dbReference type="ARBA" id="ARBA00048540"/>
    </source>
</evidence>
<dbReference type="GO" id="GO:0046872">
    <property type="term" value="F:metal ion binding"/>
    <property type="evidence" value="ECO:0007669"/>
    <property type="project" value="UniProtKB-UniRule"/>
</dbReference>
<organism evidence="13 14">
    <name type="scientific">Thiorhodococcus minor</name>
    <dbReference type="NCBI Taxonomy" id="57489"/>
    <lineage>
        <taxon>Bacteria</taxon>
        <taxon>Pseudomonadati</taxon>
        <taxon>Pseudomonadota</taxon>
        <taxon>Gammaproteobacteria</taxon>
        <taxon>Chromatiales</taxon>
        <taxon>Chromatiaceae</taxon>
        <taxon>Thiorhodococcus</taxon>
    </lineage>
</organism>
<dbReference type="Proteomes" id="UP000483379">
    <property type="component" value="Unassembled WGS sequence"/>
</dbReference>
<comment type="caution">
    <text evidence="13">The sequence shown here is derived from an EMBL/GenBank/DDBJ whole genome shotgun (WGS) entry which is preliminary data.</text>
</comment>
<name>A0A6M0JWH5_9GAMM</name>
<gene>
    <name evidence="13" type="ORF">G3446_06540</name>
</gene>
<evidence type="ECO:0000256" key="9">
    <source>
        <dbReference type="ARBA" id="ARBA00031306"/>
    </source>
</evidence>
<evidence type="ECO:0000313" key="13">
    <source>
        <dbReference type="EMBL" id="NEV61549.1"/>
    </source>
</evidence>
<evidence type="ECO:0000256" key="8">
    <source>
        <dbReference type="ARBA" id="ARBA00022842"/>
    </source>
</evidence>
<dbReference type="PANTHER" id="PTHR30040">
    <property type="entry name" value="THIAMINE BIOSYNTHESIS LIPOPROTEIN APBE"/>
    <property type="match status" value="1"/>
</dbReference>
<evidence type="ECO:0000256" key="5">
    <source>
        <dbReference type="ARBA" id="ARBA00022679"/>
    </source>
</evidence>
<comment type="catalytic activity">
    <reaction evidence="10 11">
        <text>L-threonyl-[protein] + FAD = FMN-L-threonyl-[protein] + AMP + H(+)</text>
        <dbReference type="Rhea" id="RHEA:36847"/>
        <dbReference type="Rhea" id="RHEA-COMP:11060"/>
        <dbReference type="Rhea" id="RHEA-COMP:11061"/>
        <dbReference type="ChEBI" id="CHEBI:15378"/>
        <dbReference type="ChEBI" id="CHEBI:30013"/>
        <dbReference type="ChEBI" id="CHEBI:57692"/>
        <dbReference type="ChEBI" id="CHEBI:74257"/>
        <dbReference type="ChEBI" id="CHEBI:456215"/>
        <dbReference type="EC" id="2.7.1.180"/>
    </reaction>
</comment>
<dbReference type="InterPro" id="IPR003374">
    <property type="entry name" value="ApbE-like_sf"/>
</dbReference>
<evidence type="ECO:0000256" key="1">
    <source>
        <dbReference type="ARBA" id="ARBA00008282"/>
    </source>
</evidence>
<dbReference type="PIRSF" id="PIRSF006268">
    <property type="entry name" value="ApbE"/>
    <property type="match status" value="1"/>
</dbReference>
<evidence type="ECO:0000313" key="14">
    <source>
        <dbReference type="Proteomes" id="UP000483379"/>
    </source>
</evidence>
<evidence type="ECO:0000256" key="6">
    <source>
        <dbReference type="ARBA" id="ARBA00022723"/>
    </source>
</evidence>
<evidence type="ECO:0000256" key="11">
    <source>
        <dbReference type="PIRNR" id="PIRNR006268"/>
    </source>
</evidence>
<dbReference type="EMBL" id="JAAIJQ010000014">
    <property type="protein sequence ID" value="NEV61549.1"/>
    <property type="molecule type" value="Genomic_DNA"/>
</dbReference>
<evidence type="ECO:0000256" key="7">
    <source>
        <dbReference type="ARBA" id="ARBA00022827"/>
    </source>
</evidence>
<feature type="binding site" evidence="12">
    <location>
        <position position="300"/>
    </location>
    <ligand>
        <name>Mg(2+)</name>
        <dbReference type="ChEBI" id="CHEBI:18420"/>
    </ligand>
</feature>